<protein>
    <submittedName>
        <fullName evidence="5">Type I restriction enzyme S subunit</fullName>
    </submittedName>
</protein>
<dbReference type="GO" id="GO:0003677">
    <property type="term" value="F:DNA binding"/>
    <property type="evidence" value="ECO:0007669"/>
    <property type="project" value="UniProtKB-KW"/>
</dbReference>
<name>A0A366IE06_9MICO</name>
<dbReference type="SUPFAM" id="SSF116734">
    <property type="entry name" value="DNA methylase specificity domain"/>
    <property type="match status" value="2"/>
</dbReference>
<keyword evidence="3" id="KW-0238">DNA-binding</keyword>
<evidence type="ECO:0000313" key="6">
    <source>
        <dbReference type="Proteomes" id="UP000253509"/>
    </source>
</evidence>
<keyword evidence="6" id="KW-1185">Reference proteome</keyword>
<evidence type="ECO:0000313" key="5">
    <source>
        <dbReference type="EMBL" id="RBP69340.1"/>
    </source>
</evidence>
<comment type="caution">
    <text evidence="5">The sequence shown here is derived from an EMBL/GenBank/DDBJ whole genome shotgun (WGS) entry which is preliminary data.</text>
</comment>
<feature type="domain" description="Type I restriction modification DNA specificity" evidence="4">
    <location>
        <begin position="189"/>
        <end position="334"/>
    </location>
</feature>
<evidence type="ECO:0000256" key="2">
    <source>
        <dbReference type="ARBA" id="ARBA00022747"/>
    </source>
</evidence>
<organism evidence="5 6">
    <name type="scientific">Brevibacterium celere</name>
    <dbReference type="NCBI Taxonomy" id="225845"/>
    <lineage>
        <taxon>Bacteria</taxon>
        <taxon>Bacillati</taxon>
        <taxon>Actinomycetota</taxon>
        <taxon>Actinomycetes</taxon>
        <taxon>Micrococcales</taxon>
        <taxon>Brevibacteriaceae</taxon>
        <taxon>Brevibacterium</taxon>
    </lineage>
</organism>
<keyword evidence="2" id="KW-0680">Restriction system</keyword>
<dbReference type="RefSeq" id="WP_113905276.1">
    <property type="nucleotide sequence ID" value="NZ_QNSB01000013.1"/>
</dbReference>
<dbReference type="Gene3D" id="3.90.220.20">
    <property type="entry name" value="DNA methylase specificity domains"/>
    <property type="match status" value="2"/>
</dbReference>
<evidence type="ECO:0000259" key="4">
    <source>
        <dbReference type="Pfam" id="PF01420"/>
    </source>
</evidence>
<feature type="domain" description="Type I restriction modification DNA specificity" evidence="4">
    <location>
        <begin position="2"/>
        <end position="166"/>
    </location>
</feature>
<dbReference type="InterPro" id="IPR000055">
    <property type="entry name" value="Restrct_endonuc_typeI_TRD"/>
</dbReference>
<reference evidence="5 6" key="1">
    <citation type="submission" date="2018-06" db="EMBL/GenBank/DDBJ databases">
        <title>Freshwater and sediment microbial communities from various areas in North America, analyzing microbe dynamics in response to fracking.</title>
        <authorList>
            <person name="Lamendella R."/>
        </authorList>
    </citation>
    <scope>NUCLEOTIDE SEQUENCE [LARGE SCALE GENOMIC DNA]</scope>
    <source>
        <strain evidence="5 6">3b_TX</strain>
    </source>
</reference>
<comment type="similarity">
    <text evidence="1">Belongs to the type-I restriction system S methylase family.</text>
</comment>
<dbReference type="AlphaFoldDB" id="A0A366IE06"/>
<dbReference type="InterPro" id="IPR052021">
    <property type="entry name" value="Type-I_RS_S_subunit"/>
</dbReference>
<dbReference type="EMBL" id="QNSB01000013">
    <property type="protein sequence ID" value="RBP69340.1"/>
    <property type="molecule type" value="Genomic_DNA"/>
</dbReference>
<proteinExistence type="inferred from homology"/>
<evidence type="ECO:0000256" key="3">
    <source>
        <dbReference type="ARBA" id="ARBA00023125"/>
    </source>
</evidence>
<gene>
    <name evidence="5" type="ORF">DFO65_11338</name>
</gene>
<dbReference type="PANTHER" id="PTHR30408:SF12">
    <property type="entry name" value="TYPE I RESTRICTION ENZYME MJAVIII SPECIFICITY SUBUNIT"/>
    <property type="match status" value="1"/>
</dbReference>
<dbReference type="InterPro" id="IPR044946">
    <property type="entry name" value="Restrct_endonuc_typeI_TRD_sf"/>
</dbReference>
<dbReference type="Proteomes" id="UP000253509">
    <property type="component" value="Unassembled WGS sequence"/>
</dbReference>
<dbReference type="GO" id="GO:0009307">
    <property type="term" value="P:DNA restriction-modification system"/>
    <property type="evidence" value="ECO:0007669"/>
    <property type="project" value="UniProtKB-KW"/>
</dbReference>
<dbReference type="PANTHER" id="PTHR30408">
    <property type="entry name" value="TYPE-1 RESTRICTION ENZYME ECOKI SPECIFICITY PROTEIN"/>
    <property type="match status" value="1"/>
</dbReference>
<evidence type="ECO:0000256" key="1">
    <source>
        <dbReference type="ARBA" id="ARBA00010923"/>
    </source>
</evidence>
<dbReference type="Pfam" id="PF01420">
    <property type="entry name" value="Methylase_S"/>
    <property type="match status" value="2"/>
</dbReference>
<sequence length="373" mass="40914">MKMVPLGEVASIDTALIKPTEISGDTYYLGLEHIEKSSRRITPSTSGKAGITSTKHKFNRNQILYGKLRPNLAKIATPDFDGVCSTDILPITPSGLVDRAYLYYFLSWSPTVSKVASKATGANLPRIKPSALAEVRIPLPPVDEQRRIAEILDKADAIRQKRRQTIAHLTSLHQSIFHDMFAGFNEYEQLGNLFSVSSGSTPDRRDPSFFGGSIPWVKTGEVDGRILDTEEKVTQSGRESAGLKLHPAGSLIIAMYGQGKTRGRAAILGIPATTNQACAVLPPSSEINSQFVLTQLRIGYERLRSSARGGNQANLNLNLIRSFTIKIAPLNLQDEFETRSSLVEGQIDMARAAYLQSDHLFASLQSRAFRGEL</sequence>
<accession>A0A366IE06</accession>